<comment type="caution">
    <text evidence="3">The sequence shown here is derived from an EMBL/GenBank/DDBJ whole genome shotgun (WGS) entry which is preliminary data.</text>
</comment>
<dbReference type="Proteomes" id="UP001203284">
    <property type="component" value="Unassembled WGS sequence"/>
</dbReference>
<evidence type="ECO:0000313" key="3">
    <source>
        <dbReference type="EMBL" id="MCK0196408.1"/>
    </source>
</evidence>
<organism evidence="3 4">
    <name type="scientific">Ancylobacter crimeensis</name>
    <dbReference type="NCBI Taxonomy" id="2579147"/>
    <lineage>
        <taxon>Bacteria</taxon>
        <taxon>Pseudomonadati</taxon>
        <taxon>Pseudomonadota</taxon>
        <taxon>Alphaproteobacteria</taxon>
        <taxon>Hyphomicrobiales</taxon>
        <taxon>Xanthobacteraceae</taxon>
        <taxon>Ancylobacter</taxon>
    </lineage>
</organism>
<keyword evidence="2" id="KW-0732">Signal</keyword>
<name>A0ABT0D8X9_9HYPH</name>
<sequence>MKTTLIALLTLAALGATAVQAKGPSPDQRKAWRATALSGSHPGSDIVKPKKPAMK</sequence>
<keyword evidence="4" id="KW-1185">Reference proteome</keyword>
<reference evidence="3 4" key="1">
    <citation type="submission" date="2022-04" db="EMBL/GenBank/DDBJ databases">
        <authorList>
            <person name="Grouzdev D.S."/>
            <person name="Pantiukh K.S."/>
            <person name="Krutkina M.S."/>
        </authorList>
    </citation>
    <scope>NUCLEOTIDE SEQUENCE [LARGE SCALE GENOMIC DNA]</scope>
    <source>
        <strain evidence="3 4">6x-1</strain>
    </source>
</reference>
<feature type="chain" id="PRO_5047410452" evidence="2">
    <location>
        <begin position="22"/>
        <end position="55"/>
    </location>
</feature>
<dbReference type="RefSeq" id="WP_247027447.1">
    <property type="nucleotide sequence ID" value="NZ_JALKCH010000003.1"/>
</dbReference>
<proteinExistence type="predicted"/>
<gene>
    <name evidence="3" type="ORF">MWN34_05715</name>
</gene>
<evidence type="ECO:0000256" key="1">
    <source>
        <dbReference type="SAM" id="MobiDB-lite"/>
    </source>
</evidence>
<accession>A0ABT0D8X9</accession>
<feature type="region of interest" description="Disordered" evidence="1">
    <location>
        <begin position="18"/>
        <end position="55"/>
    </location>
</feature>
<protein>
    <submittedName>
        <fullName evidence="3">Uncharacterized protein</fullName>
    </submittedName>
</protein>
<feature type="signal peptide" evidence="2">
    <location>
        <begin position="1"/>
        <end position="21"/>
    </location>
</feature>
<dbReference type="EMBL" id="JALKCH010000003">
    <property type="protein sequence ID" value="MCK0196408.1"/>
    <property type="molecule type" value="Genomic_DNA"/>
</dbReference>
<evidence type="ECO:0000256" key="2">
    <source>
        <dbReference type="SAM" id="SignalP"/>
    </source>
</evidence>
<evidence type="ECO:0000313" key="4">
    <source>
        <dbReference type="Proteomes" id="UP001203284"/>
    </source>
</evidence>